<dbReference type="GO" id="GO:0031564">
    <property type="term" value="P:transcription antitermination"/>
    <property type="evidence" value="ECO:0007669"/>
    <property type="project" value="UniProtKB-UniRule"/>
</dbReference>
<dbReference type="Proteomes" id="UP000245921">
    <property type="component" value="Unassembled WGS sequence"/>
</dbReference>
<accession>A0AA45C5Z4</accession>
<comment type="function">
    <text evidence="5 6">Participates in transcription elongation, termination and antitermination.</text>
</comment>
<keyword evidence="3 5" id="KW-0805">Transcription regulation</keyword>
<dbReference type="Gene3D" id="3.30.70.940">
    <property type="entry name" value="NusG, N-terminal domain"/>
    <property type="match status" value="2"/>
</dbReference>
<evidence type="ECO:0000259" key="7">
    <source>
        <dbReference type="SMART" id="SM00738"/>
    </source>
</evidence>
<dbReference type="PANTHER" id="PTHR30265">
    <property type="entry name" value="RHO-INTERACTING TRANSCRIPTION TERMINATION FACTOR NUSG"/>
    <property type="match status" value="1"/>
</dbReference>
<evidence type="ECO:0000256" key="6">
    <source>
        <dbReference type="RuleBase" id="RU000538"/>
    </source>
</evidence>
<dbReference type="SUPFAM" id="SSF82679">
    <property type="entry name" value="N-utilization substance G protein NusG, N-terminal domain"/>
    <property type="match status" value="2"/>
</dbReference>
<dbReference type="InterPro" id="IPR006645">
    <property type="entry name" value="NGN-like_dom"/>
</dbReference>
<keyword evidence="4 5" id="KW-0804">Transcription</keyword>
<dbReference type="PANTHER" id="PTHR30265:SF2">
    <property type="entry name" value="TRANSCRIPTION TERMINATION_ANTITERMINATION PROTEIN NUSG"/>
    <property type="match status" value="1"/>
</dbReference>
<dbReference type="PRINTS" id="PR00338">
    <property type="entry name" value="NUSGTNSCPFCT"/>
</dbReference>
<dbReference type="GO" id="GO:0005829">
    <property type="term" value="C:cytosol"/>
    <property type="evidence" value="ECO:0007669"/>
    <property type="project" value="TreeGrafter"/>
</dbReference>
<feature type="domain" description="KOW" evidence="8">
    <location>
        <begin position="299"/>
        <end position="326"/>
    </location>
</feature>
<evidence type="ECO:0000313" key="10">
    <source>
        <dbReference type="Proteomes" id="UP000245921"/>
    </source>
</evidence>
<dbReference type="Gene3D" id="2.30.30.30">
    <property type="match status" value="1"/>
</dbReference>
<dbReference type="InterPro" id="IPR043425">
    <property type="entry name" value="NusG-like"/>
</dbReference>
<dbReference type="AlphaFoldDB" id="A0AA45C5Z4"/>
<reference evidence="9 10" key="1">
    <citation type="submission" date="2018-05" db="EMBL/GenBank/DDBJ databases">
        <title>Genomic Encyclopedia of Type Strains, Phase IV (KMG-IV): sequencing the most valuable type-strain genomes for metagenomic binning, comparative biology and taxonomic classification.</title>
        <authorList>
            <person name="Goeker M."/>
        </authorList>
    </citation>
    <scope>NUCLEOTIDE SEQUENCE [LARGE SCALE GENOMIC DNA]</scope>
    <source>
        <strain evidence="9 10">DSM 24906</strain>
    </source>
</reference>
<evidence type="ECO:0000313" key="9">
    <source>
        <dbReference type="EMBL" id="PWJ90565.1"/>
    </source>
</evidence>
<organism evidence="9 10">
    <name type="scientific">Oceanotoga teriensis</name>
    <dbReference type="NCBI Taxonomy" id="515440"/>
    <lineage>
        <taxon>Bacteria</taxon>
        <taxon>Thermotogati</taxon>
        <taxon>Thermotogota</taxon>
        <taxon>Thermotogae</taxon>
        <taxon>Petrotogales</taxon>
        <taxon>Petrotogaceae</taxon>
        <taxon>Oceanotoga</taxon>
    </lineage>
</organism>
<dbReference type="InterPro" id="IPR001062">
    <property type="entry name" value="Transcrpt_antiterm_NusG"/>
</dbReference>
<dbReference type="Pfam" id="PF02357">
    <property type="entry name" value="NusG"/>
    <property type="match status" value="2"/>
</dbReference>
<dbReference type="CDD" id="cd06091">
    <property type="entry name" value="KOW_NusG"/>
    <property type="match status" value="1"/>
</dbReference>
<proteinExistence type="inferred from homology"/>
<evidence type="ECO:0000259" key="8">
    <source>
        <dbReference type="SMART" id="SM00739"/>
    </source>
</evidence>
<comment type="similarity">
    <text evidence="5 6">Belongs to the NusG family.</text>
</comment>
<dbReference type="InterPro" id="IPR036735">
    <property type="entry name" value="NGN_dom_sf"/>
</dbReference>
<keyword evidence="2 5" id="KW-0889">Transcription antitermination</keyword>
<evidence type="ECO:0000256" key="3">
    <source>
        <dbReference type="ARBA" id="ARBA00023015"/>
    </source>
</evidence>
<dbReference type="InterPro" id="IPR040473">
    <property type="entry name" value="NusG_add"/>
</dbReference>
<dbReference type="GO" id="GO:0032784">
    <property type="term" value="P:regulation of DNA-templated transcription elongation"/>
    <property type="evidence" value="ECO:0007669"/>
    <property type="project" value="InterPro"/>
</dbReference>
<comment type="caution">
    <text evidence="9">The sequence shown here is derived from an EMBL/GenBank/DDBJ whole genome shotgun (WGS) entry which is preliminary data.</text>
</comment>
<keyword evidence="1 5" id="KW-0806">Transcription termination</keyword>
<dbReference type="GO" id="GO:0006353">
    <property type="term" value="P:DNA-templated transcription termination"/>
    <property type="evidence" value="ECO:0007669"/>
    <property type="project" value="UniProtKB-UniRule"/>
</dbReference>
<evidence type="ECO:0000256" key="1">
    <source>
        <dbReference type="ARBA" id="ARBA00022472"/>
    </source>
</evidence>
<dbReference type="GO" id="GO:0006354">
    <property type="term" value="P:DNA-templated transcription elongation"/>
    <property type="evidence" value="ECO:0007669"/>
    <property type="project" value="UniProtKB-UniRule"/>
</dbReference>
<sequence>MRKEWYVLQAYSGMENKVKELLEEKYRMLGFAHFFGKIIVPEIEELDYSNKKVEKVFVNNDSKVFTKKGKDIKKGDVIAKEADFFAKENGIITSLKNFRRIIIETKGKKYSTTYLIPENAGILAGLRVGKDVKAGMPFTKDASFECEVDGEIGAIEKVKKVIIDNSLGEKDVYIVPRSNFDSKVFRNGTEISKGEKLAEGKEFKAKSSGRVDVRETAMRKEIRIIKTSRKKLFPGYIFIEMMHVKEAENLVKSIPYVSTFLNVGGKPIRLKRNEIRALLRLIGEEDYEDKKDKTEIRIDYEIGEHVKIINGPFEFFTGKIKNIDLDKHEVNVSVSMFGRETDVELGLSEIEKIVE</sequence>
<evidence type="ECO:0000256" key="5">
    <source>
        <dbReference type="HAMAP-Rule" id="MF_00948"/>
    </source>
</evidence>
<dbReference type="InterPro" id="IPR005824">
    <property type="entry name" value="KOW"/>
</dbReference>
<keyword evidence="10" id="KW-1185">Reference proteome</keyword>
<dbReference type="InterPro" id="IPR014722">
    <property type="entry name" value="Rib_uL2_dom2"/>
</dbReference>
<dbReference type="EMBL" id="QGGI01000012">
    <property type="protein sequence ID" value="PWJ90565.1"/>
    <property type="molecule type" value="Genomic_DNA"/>
</dbReference>
<protein>
    <recommendedName>
        <fullName evidence="5 6">Transcription termination/antitermination protein NusG</fullName>
    </recommendedName>
</protein>
<dbReference type="SMART" id="SM00739">
    <property type="entry name" value="KOW"/>
    <property type="match status" value="1"/>
</dbReference>
<dbReference type="InterPro" id="IPR008991">
    <property type="entry name" value="Translation_prot_SH3-like_sf"/>
</dbReference>
<name>A0AA45C5Z4_9BACT</name>
<dbReference type="HAMAP" id="MF_00948">
    <property type="entry name" value="NusG"/>
    <property type="match status" value="1"/>
</dbReference>
<evidence type="ECO:0000256" key="2">
    <source>
        <dbReference type="ARBA" id="ARBA00022814"/>
    </source>
</evidence>
<gene>
    <name evidence="5" type="primary">nusG</name>
    <name evidence="9" type="ORF">C7380_11235</name>
</gene>
<evidence type="ECO:0000256" key="4">
    <source>
        <dbReference type="ARBA" id="ARBA00023163"/>
    </source>
</evidence>
<dbReference type="Pfam" id="PF18298">
    <property type="entry name" value="NusG_add"/>
    <property type="match status" value="1"/>
</dbReference>
<feature type="domain" description="NusG-like N-terminal" evidence="7">
    <location>
        <begin position="2"/>
        <end position="282"/>
    </location>
</feature>
<dbReference type="SUPFAM" id="SSF50104">
    <property type="entry name" value="Translation proteins SH3-like domain"/>
    <property type="match status" value="1"/>
</dbReference>
<dbReference type="RefSeq" id="WP_109605144.1">
    <property type="nucleotide sequence ID" value="NZ_JAMHJO010000001.1"/>
</dbReference>
<dbReference type="SMART" id="SM00738">
    <property type="entry name" value="NGN"/>
    <property type="match status" value="1"/>
</dbReference>